<dbReference type="GO" id="GO:0016787">
    <property type="term" value="F:hydrolase activity"/>
    <property type="evidence" value="ECO:0007669"/>
    <property type="project" value="UniProtKB-KW"/>
</dbReference>
<dbReference type="SFLD" id="SFLDG01135">
    <property type="entry name" value="C1.5.6:_HAD__Beta-PGM__Phospha"/>
    <property type="match status" value="1"/>
</dbReference>
<comment type="cofactor">
    <cofactor evidence="3">
        <name>Mg(2+)</name>
        <dbReference type="ChEBI" id="CHEBI:18420"/>
    </cofactor>
    <cofactor evidence="3">
        <name>Co(2+)</name>
        <dbReference type="ChEBI" id="CHEBI:48828"/>
    </cofactor>
</comment>
<protein>
    <recommendedName>
        <fullName evidence="3">Phosphoserine phosphatase</fullName>
        <shortName evidence="3">PSP</shortName>
        <ecNumber evidence="3">3.1.3.3</ecNumber>
    </recommendedName>
</protein>
<dbReference type="RefSeq" id="WP_269885921.1">
    <property type="nucleotide sequence ID" value="NZ_JAQAGZ010000037.1"/>
</dbReference>
<dbReference type="SUPFAM" id="SSF56784">
    <property type="entry name" value="HAD-like"/>
    <property type="match status" value="1"/>
</dbReference>
<comment type="similarity">
    <text evidence="3">Belongs to the HAD-like hydrolase superfamily.</text>
</comment>
<dbReference type="Proteomes" id="UP001527882">
    <property type="component" value="Unassembled WGS sequence"/>
</dbReference>
<keyword evidence="3" id="KW-0718">Serine biosynthesis</keyword>
<organism evidence="4 5">
    <name type="scientific">Paenibacillus gyeongsangnamensis</name>
    <dbReference type="NCBI Taxonomy" id="3388067"/>
    <lineage>
        <taxon>Bacteria</taxon>
        <taxon>Bacillati</taxon>
        <taxon>Bacillota</taxon>
        <taxon>Bacilli</taxon>
        <taxon>Bacillales</taxon>
        <taxon>Paenibacillaceae</taxon>
        <taxon>Paenibacillus</taxon>
    </lineage>
</organism>
<evidence type="ECO:0000256" key="1">
    <source>
        <dbReference type="ARBA" id="ARBA00022801"/>
    </source>
</evidence>
<comment type="pathway">
    <text evidence="3">Amino-acid biosynthesis; L-serine biosynthesis; L-serine from 3-phospho-D-glycerate: step 3/3.</text>
</comment>
<dbReference type="SFLD" id="SFLDS00003">
    <property type="entry name" value="Haloacid_Dehalogenase"/>
    <property type="match status" value="1"/>
</dbReference>
<accession>A0ABT4QKK2</accession>
<dbReference type="InterPro" id="IPR051400">
    <property type="entry name" value="HAD-like_hydrolase"/>
</dbReference>
<dbReference type="Gene3D" id="1.20.120.710">
    <property type="entry name" value="Haloacid dehalogenase hydrolase-like domain"/>
    <property type="match status" value="1"/>
</dbReference>
<proteinExistence type="inferred from homology"/>
<dbReference type="EC" id="3.1.3.3" evidence="3"/>
<comment type="caution">
    <text evidence="4">The sequence shown here is derived from an EMBL/GenBank/DDBJ whole genome shotgun (WGS) entry which is preliminary data.</text>
</comment>
<reference evidence="4 5" key="1">
    <citation type="submission" date="2022-12" db="EMBL/GenBank/DDBJ databases">
        <title>Draft genome sequence of Paenibacillus sp. dW9.</title>
        <authorList>
            <person name="Choi E.-W."/>
            <person name="Kim D.-U."/>
        </authorList>
    </citation>
    <scope>NUCLEOTIDE SEQUENCE [LARGE SCALE GENOMIC DNA]</scope>
    <source>
        <strain evidence="5">dW9</strain>
    </source>
</reference>
<dbReference type="PANTHER" id="PTHR46470:SF3">
    <property type="entry name" value="N-ACYLNEURAMINATE-9-PHOSPHATASE"/>
    <property type="match status" value="1"/>
</dbReference>
<dbReference type="HAMAP" id="MF_02240">
    <property type="entry name" value="PSP"/>
    <property type="match status" value="1"/>
</dbReference>
<dbReference type="InterPro" id="IPR044266">
    <property type="entry name" value="PSP_YsaA"/>
</dbReference>
<comment type="catalytic activity">
    <reaction evidence="3">
        <text>O-phospho-L-serine + H2O = L-serine + phosphate</text>
        <dbReference type="Rhea" id="RHEA:21208"/>
        <dbReference type="ChEBI" id="CHEBI:15377"/>
        <dbReference type="ChEBI" id="CHEBI:33384"/>
        <dbReference type="ChEBI" id="CHEBI:43474"/>
        <dbReference type="ChEBI" id="CHEBI:57524"/>
        <dbReference type="EC" id="3.1.3.3"/>
    </reaction>
</comment>
<evidence type="ECO:0000313" key="5">
    <source>
        <dbReference type="Proteomes" id="UP001527882"/>
    </source>
</evidence>
<keyword evidence="3" id="KW-0028">Amino-acid biosynthesis</keyword>
<keyword evidence="5" id="KW-1185">Reference proteome</keyword>
<comment type="catalytic activity">
    <reaction evidence="3">
        <text>O-phospho-D-serine + H2O = D-serine + phosphate</text>
        <dbReference type="Rhea" id="RHEA:24873"/>
        <dbReference type="ChEBI" id="CHEBI:15377"/>
        <dbReference type="ChEBI" id="CHEBI:35247"/>
        <dbReference type="ChEBI" id="CHEBI:43474"/>
        <dbReference type="ChEBI" id="CHEBI:58680"/>
        <dbReference type="EC" id="3.1.3.3"/>
    </reaction>
</comment>
<dbReference type="PANTHER" id="PTHR46470">
    <property type="entry name" value="N-ACYLNEURAMINATE-9-PHOSPHATASE"/>
    <property type="match status" value="1"/>
</dbReference>
<dbReference type="InterPro" id="IPR036412">
    <property type="entry name" value="HAD-like_sf"/>
</dbReference>
<dbReference type="Gene3D" id="3.40.50.1000">
    <property type="entry name" value="HAD superfamily/HAD-like"/>
    <property type="match status" value="1"/>
</dbReference>
<dbReference type="InterPro" id="IPR023214">
    <property type="entry name" value="HAD_sf"/>
</dbReference>
<evidence type="ECO:0000256" key="3">
    <source>
        <dbReference type="HAMAP-Rule" id="MF_02240"/>
    </source>
</evidence>
<dbReference type="EMBL" id="JAQAGZ010000037">
    <property type="protein sequence ID" value="MCZ8517393.1"/>
    <property type="molecule type" value="Genomic_DNA"/>
</dbReference>
<keyword evidence="1 3" id="KW-0378">Hydrolase</keyword>
<evidence type="ECO:0000313" key="4">
    <source>
        <dbReference type="EMBL" id="MCZ8517393.1"/>
    </source>
</evidence>
<dbReference type="NCBIfam" id="TIGR01549">
    <property type="entry name" value="HAD-SF-IA-v1"/>
    <property type="match status" value="1"/>
</dbReference>
<dbReference type="NCBIfam" id="TIGR01509">
    <property type="entry name" value="HAD-SF-IA-v3"/>
    <property type="match status" value="1"/>
</dbReference>
<dbReference type="CDD" id="cd04305">
    <property type="entry name" value="HAD_Neu5Ac-Pase_like"/>
    <property type="match status" value="1"/>
</dbReference>
<dbReference type="InterPro" id="IPR006439">
    <property type="entry name" value="HAD-SF_hydro_IA"/>
</dbReference>
<comment type="function">
    <text evidence="3">Catalyzes the last step of the phosphorylated serine biosynthetic pathway, i.e. dephosphorylation of O-phospho-L-serine to form L-serine.</text>
</comment>
<gene>
    <name evidence="4" type="ORF">O9H85_34615</name>
</gene>
<keyword evidence="3" id="KW-0170">Cobalt</keyword>
<dbReference type="Pfam" id="PF00702">
    <property type="entry name" value="Hydrolase"/>
    <property type="match status" value="1"/>
</dbReference>
<name>A0ABT4QKK2_9BACL</name>
<sequence>MSNIKAIIFDLDNTLLWDEKSINEAFQATCRMAADKASLQPAVLEKNVREAAQELFASMEIYEWANMIEVTYLEALWGRFNSGHHPAFHKLEQWAPVYQKESWTCGLQKTGIDDPAFGQRLAERFAEERRNHPLVYDDTFHVLDHLHKQYPLLLLTNGAPDLQQEKIDSILGLADYFDHIIISGTFGAGKPAPSIFQHAMELLGISPEEGMMVGDNLDTDIKGAGGIGMRSVWINHEGRTAPAGNLPTYEIGRLSELLDILQPALLQQKRFG</sequence>
<evidence type="ECO:0000256" key="2">
    <source>
        <dbReference type="ARBA" id="ARBA00022842"/>
    </source>
</evidence>
<keyword evidence="2 3" id="KW-0460">Magnesium</keyword>
<dbReference type="SFLD" id="SFLDG01129">
    <property type="entry name" value="C1.5:_HAD__Beta-PGM__Phosphata"/>
    <property type="match status" value="1"/>
</dbReference>